<comment type="cofactor">
    <cofactor evidence="1">
        <name>[4Fe-4S] cluster</name>
        <dbReference type="ChEBI" id="CHEBI:49883"/>
    </cofactor>
</comment>
<evidence type="ECO:0000256" key="3">
    <source>
        <dbReference type="ARBA" id="ARBA00022485"/>
    </source>
</evidence>
<reference evidence="8 9" key="1">
    <citation type="journal article" date="2016" name="Nat. Commun.">
        <title>Thousands of microbial genomes shed light on interconnected biogeochemical processes in an aquifer system.</title>
        <authorList>
            <person name="Anantharaman K."/>
            <person name="Brown C.T."/>
            <person name="Hug L.A."/>
            <person name="Sharon I."/>
            <person name="Castelle C.J."/>
            <person name="Probst A.J."/>
            <person name="Thomas B.C."/>
            <person name="Singh A."/>
            <person name="Wilkins M.J."/>
            <person name="Karaoz U."/>
            <person name="Brodie E.L."/>
            <person name="Williams K.H."/>
            <person name="Hubbard S.S."/>
            <person name="Banfield J.F."/>
        </authorList>
    </citation>
    <scope>NUCLEOTIDE SEQUENCE [LARGE SCALE GENOMIC DNA]</scope>
</reference>
<keyword evidence="5" id="KW-0408">Iron</keyword>
<organism evidence="8 9">
    <name type="scientific">Candidatus Kaiserbacteria bacterium RIFCSPHIGHO2_01_FULL_55_17</name>
    <dbReference type="NCBI Taxonomy" id="1798484"/>
    <lineage>
        <taxon>Bacteria</taxon>
        <taxon>Candidatus Kaiseribacteriota</taxon>
    </lineage>
</organism>
<keyword evidence="3" id="KW-0004">4Fe-4S</keyword>
<dbReference type="InterPro" id="IPR052375">
    <property type="entry name" value="Complex_I_20kDa-like"/>
</dbReference>
<evidence type="ECO:0000256" key="6">
    <source>
        <dbReference type="ARBA" id="ARBA00023014"/>
    </source>
</evidence>
<dbReference type="Gene3D" id="3.40.50.12280">
    <property type="match status" value="1"/>
</dbReference>
<dbReference type="GO" id="GO:0046872">
    <property type="term" value="F:metal ion binding"/>
    <property type="evidence" value="ECO:0007669"/>
    <property type="project" value="UniProtKB-KW"/>
</dbReference>
<dbReference type="EMBL" id="MFKX01000018">
    <property type="protein sequence ID" value="OGG57600.1"/>
    <property type="molecule type" value="Genomic_DNA"/>
</dbReference>
<evidence type="ECO:0000256" key="5">
    <source>
        <dbReference type="ARBA" id="ARBA00023004"/>
    </source>
</evidence>
<accession>A0A1F6D8E8</accession>
<evidence type="ECO:0000313" key="9">
    <source>
        <dbReference type="Proteomes" id="UP000177958"/>
    </source>
</evidence>
<evidence type="ECO:0000256" key="1">
    <source>
        <dbReference type="ARBA" id="ARBA00001966"/>
    </source>
</evidence>
<gene>
    <name evidence="8" type="ORF">A2853_01895</name>
</gene>
<keyword evidence="4" id="KW-0479">Metal-binding</keyword>
<dbReference type="GO" id="GO:0051539">
    <property type="term" value="F:4 iron, 4 sulfur cluster binding"/>
    <property type="evidence" value="ECO:0007669"/>
    <property type="project" value="UniProtKB-KW"/>
</dbReference>
<comment type="similarity">
    <text evidence="2">Belongs to the complex I 20 kDa subunit family.</text>
</comment>
<evidence type="ECO:0000259" key="7">
    <source>
        <dbReference type="Pfam" id="PF01058"/>
    </source>
</evidence>
<dbReference type="PANTHER" id="PTHR42989">
    <property type="entry name" value="HYDROGENASE-4 COMPONENT I"/>
    <property type="match status" value="1"/>
</dbReference>
<comment type="caution">
    <text evidence="8">The sequence shown here is derived from an EMBL/GenBank/DDBJ whole genome shotgun (WGS) entry which is preliminary data.</text>
</comment>
<evidence type="ECO:0000256" key="4">
    <source>
        <dbReference type="ARBA" id="ARBA00022723"/>
    </source>
</evidence>
<dbReference type="PANTHER" id="PTHR42989:SF1">
    <property type="entry name" value="FORMATE HYDROGENLYASE SUBUNIT 7-RELATED"/>
    <property type="match status" value="1"/>
</dbReference>
<dbReference type="AlphaFoldDB" id="A0A1F6D8E8"/>
<dbReference type="Pfam" id="PF01058">
    <property type="entry name" value="Oxidored_q6"/>
    <property type="match status" value="1"/>
</dbReference>
<protein>
    <recommendedName>
        <fullName evidence="7">NADH:ubiquinone oxidoreductase-like 20kDa subunit domain-containing protein</fullName>
    </recommendedName>
</protein>
<dbReference type="SUPFAM" id="SSF56770">
    <property type="entry name" value="HydA/Nqo6-like"/>
    <property type="match status" value="1"/>
</dbReference>
<keyword evidence="6" id="KW-0411">Iron-sulfur</keyword>
<proteinExistence type="inferred from homology"/>
<feature type="domain" description="NADH:ubiquinone oxidoreductase-like 20kDa subunit" evidence="7">
    <location>
        <begin position="60"/>
        <end position="166"/>
    </location>
</feature>
<sequence length="178" mass="18962">MYRLLKKVLTTPKTVMPRSEFEAAGESVEIGEQLRDAVFSSLKGSLAIREVAAGSSNAEELELVALGNAYYDIERFGIKFVASPRHADALFVTGPVARNMAEALRRTYEATPDPKIVVAVGDGAIDGGIFKGSYAIAGGVKDVIPVDVEISGDPPSPKQVITAMLKVVQLLGEKRSAK</sequence>
<evidence type="ECO:0000256" key="2">
    <source>
        <dbReference type="ARBA" id="ARBA00009173"/>
    </source>
</evidence>
<name>A0A1F6D8E8_9BACT</name>
<evidence type="ECO:0000313" key="8">
    <source>
        <dbReference type="EMBL" id="OGG57600.1"/>
    </source>
</evidence>
<dbReference type="InterPro" id="IPR006137">
    <property type="entry name" value="NADH_UbQ_OxRdtase-like_20kDa"/>
</dbReference>
<dbReference type="Proteomes" id="UP000177958">
    <property type="component" value="Unassembled WGS sequence"/>
</dbReference>